<gene>
    <name evidence="6" type="ORF">OUZ56_010353</name>
</gene>
<keyword evidence="1" id="KW-0677">Repeat</keyword>
<dbReference type="Gene3D" id="1.25.40.20">
    <property type="entry name" value="Ankyrin repeat-containing domain"/>
    <property type="match status" value="1"/>
</dbReference>
<sequence>MGKTKSKHPHAELRPYHRVQRVALDYSLKSHPAHETMEMEKLNILNDLVGLMQESNSKSVSSIIGFIIFIVCLRIFIICDPFTRIMEKIRQTRRLRPYKISIEEAHELTLMIANSNIQPAEEIMEQPFTRMTAPTPLTMERPSQSRPAQPSAPKQRSIYPIMEEHWESDQARKCTGKHTTCTYVVGYGMKNNEETIVMEQNSEDAVQHNEASDSESQPETNYIVIESDIETENETQRDGLFGDYGFYPSTFKFNPNATQKAALPKCSNCAMKTHPTLSAARADAIQKRTQAITRLRDQEIFLEMIDAPREEIRRCIIKKLGPAAWNYHPKAEFLNQKFNNKTLLHTSVKAGKLDITDLMLDYGADPDIEENGQTIAHRAAAENNKNLIRILRYHKYKFSSYNSLGETPLMVAIAYGHE</sequence>
<protein>
    <recommendedName>
        <fullName evidence="8">Ankyrin repeat domain-containing protein</fullName>
    </recommendedName>
</protein>
<keyword evidence="5" id="KW-0812">Transmembrane</keyword>
<dbReference type="Proteomes" id="UP001234178">
    <property type="component" value="Unassembled WGS sequence"/>
</dbReference>
<keyword evidence="2 3" id="KW-0040">ANK repeat</keyword>
<keyword evidence="5" id="KW-1133">Transmembrane helix</keyword>
<dbReference type="PROSITE" id="PS50088">
    <property type="entry name" value="ANK_REPEAT"/>
    <property type="match status" value="1"/>
</dbReference>
<feature type="repeat" description="ANK" evidence="3">
    <location>
        <begin position="339"/>
        <end position="371"/>
    </location>
</feature>
<evidence type="ECO:0008006" key="8">
    <source>
        <dbReference type="Google" id="ProtNLM"/>
    </source>
</evidence>
<feature type="compositionally biased region" description="Low complexity" evidence="4">
    <location>
        <begin position="141"/>
        <end position="153"/>
    </location>
</feature>
<evidence type="ECO:0000256" key="4">
    <source>
        <dbReference type="SAM" id="MobiDB-lite"/>
    </source>
</evidence>
<dbReference type="InterPro" id="IPR036770">
    <property type="entry name" value="Ankyrin_rpt-contain_sf"/>
</dbReference>
<accession>A0ABR0AIA8</accession>
<dbReference type="PROSITE" id="PS50297">
    <property type="entry name" value="ANK_REP_REGION"/>
    <property type="match status" value="1"/>
</dbReference>
<evidence type="ECO:0000313" key="7">
    <source>
        <dbReference type="Proteomes" id="UP001234178"/>
    </source>
</evidence>
<name>A0ABR0AIA8_9CRUS</name>
<evidence type="ECO:0000313" key="6">
    <source>
        <dbReference type="EMBL" id="KAK4024858.1"/>
    </source>
</evidence>
<dbReference type="PANTHER" id="PTHR24198">
    <property type="entry name" value="ANKYRIN REPEAT AND PROTEIN KINASE DOMAIN-CONTAINING PROTEIN"/>
    <property type="match status" value="1"/>
</dbReference>
<keyword evidence="7" id="KW-1185">Reference proteome</keyword>
<dbReference type="Pfam" id="PF12796">
    <property type="entry name" value="Ank_2"/>
    <property type="match status" value="1"/>
</dbReference>
<evidence type="ECO:0000256" key="3">
    <source>
        <dbReference type="PROSITE-ProRule" id="PRU00023"/>
    </source>
</evidence>
<feature type="region of interest" description="Disordered" evidence="4">
    <location>
        <begin position="135"/>
        <end position="155"/>
    </location>
</feature>
<keyword evidence="5" id="KW-0472">Membrane</keyword>
<dbReference type="EMBL" id="JAOYFB010000037">
    <property type="protein sequence ID" value="KAK4024858.1"/>
    <property type="molecule type" value="Genomic_DNA"/>
</dbReference>
<dbReference type="PANTHER" id="PTHR24198:SF165">
    <property type="entry name" value="ANKYRIN REPEAT-CONTAINING PROTEIN-RELATED"/>
    <property type="match status" value="1"/>
</dbReference>
<proteinExistence type="predicted"/>
<dbReference type="SUPFAM" id="SSF48403">
    <property type="entry name" value="Ankyrin repeat"/>
    <property type="match status" value="1"/>
</dbReference>
<organism evidence="6 7">
    <name type="scientific">Daphnia magna</name>
    <dbReference type="NCBI Taxonomy" id="35525"/>
    <lineage>
        <taxon>Eukaryota</taxon>
        <taxon>Metazoa</taxon>
        <taxon>Ecdysozoa</taxon>
        <taxon>Arthropoda</taxon>
        <taxon>Crustacea</taxon>
        <taxon>Branchiopoda</taxon>
        <taxon>Diplostraca</taxon>
        <taxon>Cladocera</taxon>
        <taxon>Anomopoda</taxon>
        <taxon>Daphniidae</taxon>
        <taxon>Daphnia</taxon>
    </lineage>
</organism>
<comment type="caution">
    <text evidence="6">The sequence shown here is derived from an EMBL/GenBank/DDBJ whole genome shotgun (WGS) entry which is preliminary data.</text>
</comment>
<feature type="transmembrane region" description="Helical" evidence="5">
    <location>
        <begin position="60"/>
        <end position="83"/>
    </location>
</feature>
<dbReference type="InterPro" id="IPR002110">
    <property type="entry name" value="Ankyrin_rpt"/>
</dbReference>
<evidence type="ECO:0000256" key="5">
    <source>
        <dbReference type="SAM" id="Phobius"/>
    </source>
</evidence>
<dbReference type="SMART" id="SM00248">
    <property type="entry name" value="ANK"/>
    <property type="match status" value="2"/>
</dbReference>
<reference evidence="6 7" key="1">
    <citation type="journal article" date="2023" name="Nucleic Acids Res.">
        <title>The hologenome of Daphnia magna reveals possible DNA methylation and microbiome-mediated evolution of the host genome.</title>
        <authorList>
            <person name="Chaturvedi A."/>
            <person name="Li X."/>
            <person name="Dhandapani V."/>
            <person name="Marshall H."/>
            <person name="Kissane S."/>
            <person name="Cuenca-Cambronero M."/>
            <person name="Asole G."/>
            <person name="Calvet F."/>
            <person name="Ruiz-Romero M."/>
            <person name="Marangio P."/>
            <person name="Guigo R."/>
            <person name="Rago D."/>
            <person name="Mirbahai L."/>
            <person name="Eastwood N."/>
            <person name="Colbourne J.K."/>
            <person name="Zhou J."/>
            <person name="Mallon E."/>
            <person name="Orsini L."/>
        </authorList>
    </citation>
    <scope>NUCLEOTIDE SEQUENCE [LARGE SCALE GENOMIC DNA]</scope>
    <source>
        <strain evidence="6">LRV0_1</strain>
    </source>
</reference>
<evidence type="ECO:0000256" key="1">
    <source>
        <dbReference type="ARBA" id="ARBA00022737"/>
    </source>
</evidence>
<evidence type="ECO:0000256" key="2">
    <source>
        <dbReference type="ARBA" id="ARBA00023043"/>
    </source>
</evidence>